<evidence type="ECO:0000313" key="3">
    <source>
        <dbReference type="Proteomes" id="UP001596031"/>
    </source>
</evidence>
<dbReference type="InterPro" id="IPR030395">
    <property type="entry name" value="GP_PDE_dom"/>
</dbReference>
<dbReference type="Pfam" id="PF03009">
    <property type="entry name" value="GDPD"/>
    <property type="match status" value="1"/>
</dbReference>
<comment type="caution">
    <text evidence="2">The sequence shown here is derived from an EMBL/GenBank/DDBJ whole genome shotgun (WGS) entry which is preliminary data.</text>
</comment>
<dbReference type="GO" id="GO:0008889">
    <property type="term" value="F:glycerophosphodiester phosphodiesterase activity"/>
    <property type="evidence" value="ECO:0007669"/>
    <property type="project" value="UniProtKB-EC"/>
</dbReference>
<dbReference type="PANTHER" id="PTHR46211">
    <property type="entry name" value="GLYCEROPHOSPHORYL DIESTER PHOSPHODIESTERASE"/>
    <property type="match status" value="1"/>
</dbReference>
<evidence type="ECO:0000259" key="1">
    <source>
        <dbReference type="PROSITE" id="PS51704"/>
    </source>
</evidence>
<dbReference type="EMBL" id="JBHSMS010000040">
    <property type="protein sequence ID" value="MFC5512122.1"/>
    <property type="molecule type" value="Genomic_DNA"/>
</dbReference>
<dbReference type="PROSITE" id="PS51704">
    <property type="entry name" value="GP_PDE"/>
    <property type="match status" value="1"/>
</dbReference>
<dbReference type="CDD" id="cd08562">
    <property type="entry name" value="GDPD_EcUgpQ_like"/>
    <property type="match status" value="1"/>
</dbReference>
<name>A0ABW0PKF8_9BURK</name>
<dbReference type="EC" id="3.1.4.46" evidence="2"/>
<dbReference type="Gene3D" id="3.20.20.190">
    <property type="entry name" value="Phosphatidylinositol (PI) phosphodiesterase"/>
    <property type="match status" value="1"/>
</dbReference>
<accession>A0ABW0PKF8</accession>
<dbReference type="PROSITE" id="PS50007">
    <property type="entry name" value="PIPLC_X_DOMAIN"/>
    <property type="match status" value="1"/>
</dbReference>
<gene>
    <name evidence="2" type="primary">ugpQ</name>
    <name evidence="2" type="ORF">ACFPOU_13425</name>
</gene>
<dbReference type="SUPFAM" id="SSF51695">
    <property type="entry name" value="PLC-like phosphodiesterases"/>
    <property type="match status" value="1"/>
</dbReference>
<proteinExistence type="predicted"/>
<dbReference type="Proteomes" id="UP001596031">
    <property type="component" value="Unassembled WGS sequence"/>
</dbReference>
<feature type="domain" description="GP-PDE" evidence="1">
    <location>
        <begin position="11"/>
        <end position="255"/>
    </location>
</feature>
<sequence length="256" mass="27942">MATCPGSWPYPRVLAHRGGGVLAPENTLAGLREGLRRGFRAIEYDIMLARDGVPVVMHDPYLGRTVAGSGHVYDYDAAELALFDAGGWFARAYEGEPVPLLVEYAQFCKAHGVWMNMEIKPAPDYDLETGGTVAHVAAALFADEIAAGHMAAVPLLSSFSMLALEAAREVAPQVPRACLMSELPPDWERRAREVGAVAIHTSHRHLTPRLAREVRAAGFGLFCYTVNEPRRARELLAWGVDAFCTDRIDLIGPDFA</sequence>
<keyword evidence="2" id="KW-0378">Hydrolase</keyword>
<dbReference type="RefSeq" id="WP_379722020.1">
    <property type="nucleotide sequence ID" value="NZ_JBHSMS010000040.1"/>
</dbReference>
<protein>
    <submittedName>
        <fullName evidence="2">Glycerophosphodiester phosphodiesterase</fullName>
        <ecNumber evidence="2">3.1.4.46</ecNumber>
    </submittedName>
</protein>
<organism evidence="2 3">
    <name type="scientific">Massilia jejuensis</name>
    <dbReference type="NCBI Taxonomy" id="648894"/>
    <lineage>
        <taxon>Bacteria</taxon>
        <taxon>Pseudomonadati</taxon>
        <taxon>Pseudomonadota</taxon>
        <taxon>Betaproteobacteria</taxon>
        <taxon>Burkholderiales</taxon>
        <taxon>Oxalobacteraceae</taxon>
        <taxon>Telluria group</taxon>
        <taxon>Massilia</taxon>
    </lineage>
</organism>
<reference evidence="3" key="1">
    <citation type="journal article" date="2019" name="Int. J. Syst. Evol. Microbiol.">
        <title>The Global Catalogue of Microorganisms (GCM) 10K type strain sequencing project: providing services to taxonomists for standard genome sequencing and annotation.</title>
        <authorList>
            <consortium name="The Broad Institute Genomics Platform"/>
            <consortium name="The Broad Institute Genome Sequencing Center for Infectious Disease"/>
            <person name="Wu L."/>
            <person name="Ma J."/>
        </authorList>
    </citation>
    <scope>NUCLEOTIDE SEQUENCE [LARGE SCALE GENOMIC DNA]</scope>
    <source>
        <strain evidence="3">CCUG 38813</strain>
    </source>
</reference>
<keyword evidence="3" id="KW-1185">Reference proteome</keyword>
<dbReference type="NCBIfam" id="NF006989">
    <property type="entry name" value="PRK09454.1"/>
    <property type="match status" value="1"/>
</dbReference>
<dbReference type="InterPro" id="IPR017946">
    <property type="entry name" value="PLC-like_Pdiesterase_TIM-brl"/>
</dbReference>
<evidence type="ECO:0000313" key="2">
    <source>
        <dbReference type="EMBL" id="MFC5512122.1"/>
    </source>
</evidence>
<dbReference type="PANTHER" id="PTHR46211:SF1">
    <property type="entry name" value="GLYCEROPHOSPHODIESTER PHOSPHODIESTERASE, CYTOPLASMIC"/>
    <property type="match status" value="1"/>
</dbReference>